<dbReference type="InterPro" id="IPR044725">
    <property type="entry name" value="CBSX3_CBS_dom"/>
</dbReference>
<proteinExistence type="predicted"/>
<dbReference type="EMBL" id="JADBEM010000001">
    <property type="protein sequence ID" value="MBE1611670.1"/>
    <property type="molecule type" value="Genomic_DNA"/>
</dbReference>
<reference evidence="4" key="1">
    <citation type="submission" date="2020-10" db="EMBL/GenBank/DDBJ databases">
        <title>Sequencing the genomes of 1000 actinobacteria strains.</title>
        <authorList>
            <person name="Klenk H.-P."/>
        </authorList>
    </citation>
    <scope>NUCLEOTIDE SEQUENCE</scope>
    <source>
        <strain evidence="4">DSM 45354</strain>
    </source>
</reference>
<keyword evidence="1 2" id="KW-0129">CBS domain</keyword>
<protein>
    <submittedName>
        <fullName evidence="4">CBS domain-containing protein</fullName>
    </submittedName>
</protein>
<evidence type="ECO:0000259" key="3">
    <source>
        <dbReference type="PROSITE" id="PS51371"/>
    </source>
</evidence>
<dbReference type="SUPFAM" id="SSF54631">
    <property type="entry name" value="CBS-domain pair"/>
    <property type="match status" value="1"/>
</dbReference>
<dbReference type="Proteomes" id="UP000638648">
    <property type="component" value="Unassembled WGS sequence"/>
</dbReference>
<feature type="domain" description="CBS" evidence="3">
    <location>
        <begin position="10"/>
        <end position="66"/>
    </location>
</feature>
<dbReference type="CDD" id="cd04623">
    <property type="entry name" value="CBS_pair_bac_euk"/>
    <property type="match status" value="1"/>
</dbReference>
<dbReference type="InterPro" id="IPR051257">
    <property type="entry name" value="Diverse_CBS-Domain"/>
</dbReference>
<dbReference type="RefSeq" id="WP_192754845.1">
    <property type="nucleotide sequence ID" value="NZ_BAABJL010000176.1"/>
</dbReference>
<dbReference type="PANTHER" id="PTHR43080:SF2">
    <property type="entry name" value="CBS DOMAIN-CONTAINING PROTEIN"/>
    <property type="match status" value="1"/>
</dbReference>
<feature type="domain" description="CBS" evidence="3">
    <location>
        <begin position="75"/>
        <end position="130"/>
    </location>
</feature>
<dbReference type="InterPro" id="IPR046342">
    <property type="entry name" value="CBS_dom_sf"/>
</dbReference>
<dbReference type="Pfam" id="PF00571">
    <property type="entry name" value="CBS"/>
    <property type="match status" value="2"/>
</dbReference>
<organism evidence="4 5">
    <name type="scientific">Actinopolymorpha pittospori</name>
    <dbReference type="NCBI Taxonomy" id="648752"/>
    <lineage>
        <taxon>Bacteria</taxon>
        <taxon>Bacillati</taxon>
        <taxon>Actinomycetota</taxon>
        <taxon>Actinomycetes</taxon>
        <taxon>Propionibacteriales</taxon>
        <taxon>Actinopolymorphaceae</taxon>
        <taxon>Actinopolymorpha</taxon>
    </lineage>
</organism>
<dbReference type="PANTHER" id="PTHR43080">
    <property type="entry name" value="CBS DOMAIN-CONTAINING PROTEIN CBSX3, MITOCHONDRIAL"/>
    <property type="match status" value="1"/>
</dbReference>
<evidence type="ECO:0000313" key="4">
    <source>
        <dbReference type="EMBL" id="MBE1611670.1"/>
    </source>
</evidence>
<evidence type="ECO:0000313" key="5">
    <source>
        <dbReference type="Proteomes" id="UP000638648"/>
    </source>
</evidence>
<keyword evidence="5" id="KW-1185">Reference proteome</keyword>
<dbReference type="InterPro" id="IPR000644">
    <property type="entry name" value="CBS_dom"/>
</dbReference>
<evidence type="ECO:0000256" key="1">
    <source>
        <dbReference type="ARBA" id="ARBA00023122"/>
    </source>
</evidence>
<evidence type="ECO:0000256" key="2">
    <source>
        <dbReference type="PROSITE-ProRule" id="PRU00703"/>
    </source>
</evidence>
<gene>
    <name evidence="4" type="ORF">HEB94_008518</name>
</gene>
<dbReference type="PROSITE" id="PS51371">
    <property type="entry name" value="CBS"/>
    <property type="match status" value="2"/>
</dbReference>
<comment type="caution">
    <text evidence="4">The sequence shown here is derived from an EMBL/GenBank/DDBJ whole genome shotgun (WGS) entry which is preliminary data.</text>
</comment>
<sequence length="142" mass="15498">MRISEVLRGKGPEVVTVKPHLPVRQLLHLLADANIGAAVVSEDGTAIEGIVSERDIVRHLRAGIGVLEAPVAQIMTRQVHTCEPCDTVDALMRLMTEHRVRHVPVLDAGRLAGLVSIGDVVKIRIGELEFECEQLENYIGQA</sequence>
<dbReference type="AlphaFoldDB" id="A0A927RGY6"/>
<accession>A0A927RGY6</accession>
<name>A0A927RGY6_9ACTN</name>
<dbReference type="Gene3D" id="3.10.580.10">
    <property type="entry name" value="CBS-domain"/>
    <property type="match status" value="1"/>
</dbReference>
<dbReference type="SMART" id="SM00116">
    <property type="entry name" value="CBS"/>
    <property type="match status" value="2"/>
</dbReference>